<accession>A0ABW0MB41</accession>
<keyword evidence="2" id="KW-1185">Reference proteome</keyword>
<protein>
    <submittedName>
        <fullName evidence="1">RCC1 domain-containing protein</fullName>
    </submittedName>
</protein>
<dbReference type="EMBL" id="JBHSMT010000026">
    <property type="protein sequence ID" value="MFC5475128.1"/>
    <property type="molecule type" value="Genomic_DNA"/>
</dbReference>
<dbReference type="SUPFAM" id="SSF50985">
    <property type="entry name" value="RCC1/BLIP-II"/>
    <property type="match status" value="1"/>
</dbReference>
<dbReference type="InterPro" id="IPR051553">
    <property type="entry name" value="Ran_GTPase-activating"/>
</dbReference>
<evidence type="ECO:0000313" key="2">
    <source>
        <dbReference type="Proteomes" id="UP001596045"/>
    </source>
</evidence>
<reference evidence="2" key="1">
    <citation type="journal article" date="2019" name="Int. J. Syst. Evol. Microbiol.">
        <title>The Global Catalogue of Microorganisms (GCM) 10K type strain sequencing project: providing services to taxonomists for standard genome sequencing and annotation.</title>
        <authorList>
            <consortium name="The Broad Institute Genomics Platform"/>
            <consortium name="The Broad Institute Genome Sequencing Center for Infectious Disease"/>
            <person name="Wu L."/>
            <person name="Ma J."/>
        </authorList>
    </citation>
    <scope>NUCLEOTIDE SEQUENCE [LARGE SCALE GENOMIC DNA]</scope>
    <source>
        <strain evidence="2">JCM 17066</strain>
    </source>
</reference>
<dbReference type="PANTHER" id="PTHR45982">
    <property type="entry name" value="REGULATOR OF CHROMOSOME CONDENSATION"/>
    <property type="match status" value="1"/>
</dbReference>
<dbReference type="PANTHER" id="PTHR45982:SF1">
    <property type="entry name" value="REGULATOR OF CHROMOSOME CONDENSATION"/>
    <property type="match status" value="1"/>
</dbReference>
<dbReference type="RefSeq" id="WP_378998233.1">
    <property type="nucleotide sequence ID" value="NZ_JBHSMT010000026.1"/>
</dbReference>
<evidence type="ECO:0000313" key="1">
    <source>
        <dbReference type="EMBL" id="MFC5475128.1"/>
    </source>
</evidence>
<dbReference type="Gene3D" id="2.130.10.30">
    <property type="entry name" value="Regulator of chromosome condensation 1/beta-lactamase-inhibitor protein II"/>
    <property type="match status" value="2"/>
</dbReference>
<sequence length="1207" mass="125879">MTTVSPPILDSTLNLLTASSHALPAPQLPAAYNGVGLGWDHLLDSKCPVIVLVSYPNMLSSEVVYLYWNDELVQTLPGREDGGVLAFEVLPMQIPDGPAQVRYVVHDSIRQTDTTSSSLSLVVKRSLPGGVIPGPLGDINHYLAVPAGLPALITPELAAKGIPVQIASYLNMAEGDTIQLSWHGHLPRLTHTVERDEVGRAMTIEVPEAVILAVGDTTDLAVRYEIRDQANNWSGWSQHATGAVEIDCNALAPPRVVDAIDGVIDVHGLNGKNVTVRIPAYADVAKGDLIALTWAGQTAGGSAVAPAVVEHTVTQDDVEFGVAPLSIAYAYVADTAQGQATVHYSVKRYGAPERTSGRVLVRTVDPTCRLAPPRVLEAVDGELDPSRVPAVGATVEIDAYAGMAAGDVVRLNWLGRAADHVAYPIDESKFIYGSTVGLPVYFVVPKDQVERLAGGSLTVSYTVITCTNAELTSPELKLQVKAAEAQALLPLPTVDGAVDGVLDPYNVPNGTTLRIPASAHTRAGETVRVFWTGRTNNIGVDSFTDCFPVSAGTAGKELPFPVALKYITANIGTEVTVRYQLELGHKVCSSPVLSLYIGYVATMPLPAPSIDEARGDKLDPADTPFGATVRIGAGAHLKTGDKVVVYWKGTPGPGTTSVHHTVTRDEAGLALKLIVPAKVVQADDGHTITLDYTVKRGNNPIQTSFPAAYDVGSYLGAGQLLVMGARSSAPGFAFLPGSKQQLTAFDARTRLPVAAFWKYAGEPGEPGEYHGSTFRDTQPARPLHVRLGAGRVTVNPKNLTGTGNGSADAFVARLDRGDLVAWGTVGYGGKLDPSISTMTDIVEAVGNGYAFAARRNNGSVVAWGLATAGGNTDTGTSVSKLTDIVEVVGNPQAFAARRANGSVVAWGAAGYGGNPDTSISNLTDIVEVVGNGFAFAARRANGSVVAWGHATYGGKPDTSISDLTDIVEVVGNGFAFAARRANGSVVAWGEATYGGKPGTSISNLTDIVEVAGNGGAFAARRANGSVVVWGHDSYGGKIDTSISNLTDIVDVVGNVFAFAARRANGTVVAWGNTGYGGDLGSTIPTMTDIVQVVGNGYAFAALRANGTVVAWGGAVYGGTIPRAIVEQLKNVRAVYANSVAFVALTDDKRIVTWGVDGSGGNSGSVSGQIDGQISYEATPASRCIRHQFAAIGAEVGAEVSTEVVEIA</sequence>
<proteinExistence type="predicted"/>
<organism evidence="1 2">
    <name type="scientific">Paraherbaspirillum soli</name>
    <dbReference type="NCBI Taxonomy" id="631222"/>
    <lineage>
        <taxon>Bacteria</taxon>
        <taxon>Pseudomonadati</taxon>
        <taxon>Pseudomonadota</taxon>
        <taxon>Betaproteobacteria</taxon>
        <taxon>Burkholderiales</taxon>
        <taxon>Oxalobacteraceae</taxon>
        <taxon>Paraherbaspirillum</taxon>
    </lineage>
</organism>
<name>A0ABW0MB41_9BURK</name>
<dbReference type="InterPro" id="IPR009091">
    <property type="entry name" value="RCC1/BLIP-II"/>
</dbReference>
<gene>
    <name evidence="1" type="ORF">ACFPM8_14290</name>
</gene>
<dbReference type="Proteomes" id="UP001596045">
    <property type="component" value="Unassembled WGS sequence"/>
</dbReference>
<comment type="caution">
    <text evidence="1">The sequence shown here is derived from an EMBL/GenBank/DDBJ whole genome shotgun (WGS) entry which is preliminary data.</text>
</comment>